<dbReference type="SUPFAM" id="SSF102114">
    <property type="entry name" value="Radical SAM enzymes"/>
    <property type="match status" value="1"/>
</dbReference>
<sequence>MKSFSVLCAYNISEYALIKNDAGITPFLKVCTDAAAFPNCGKLLILASPDNKEKISSLLKLVNLNPLEYRLTVLNDFKPHTVFSAAYRFAETDTELEHAFFLYADLPCIDLKLTEKLFENHIEYRAEYSFVDGYPEGLAPEILASGLCKILAEVSKDKTCQDFDIERNFIFETIKKDINNYDIETLIAPADLRHLRLRFASDTKRNSLLCSRFSKINSENYSDLILQNTEALFTLPAYYSLELVPQIETASIYKPRIPQEKTLMQKEKALSLIEKIANYSDDAVISLSILGEPSLYPGIEEIIEKILSYPKLSVLIETSGLHWTEAVTKKIQAVVSSSSPRKNSMKSIYWIVCIDAVSSLMYAKIHSLKEDEANIKLKQAVTFTDTLNKIFPDSVFAQIVRMNENEIETEPFYRFWKDLNVNVIIQKFDTFCNVLEDKRVADLSPLDRNPCWHIKRDMYILSDGSVPLCKEDIYRKNILGNAFTDSFDSIRANAFKIYKEHLTCKYGGLCEFCDEYYTYNF</sequence>
<dbReference type="CDD" id="cd21109">
    <property type="entry name" value="SPASM"/>
    <property type="match status" value="1"/>
</dbReference>
<dbReference type="InterPro" id="IPR023885">
    <property type="entry name" value="4Fe4S-binding_SPASM_dom"/>
</dbReference>
<dbReference type="PANTHER" id="PTHR11228:SF7">
    <property type="entry name" value="PQQA PEPTIDE CYCLASE"/>
    <property type="match status" value="1"/>
</dbReference>
<dbReference type="Pfam" id="PF13186">
    <property type="entry name" value="SPASM"/>
    <property type="match status" value="1"/>
</dbReference>
<dbReference type="PANTHER" id="PTHR11228">
    <property type="entry name" value="RADICAL SAM DOMAIN PROTEIN"/>
    <property type="match status" value="1"/>
</dbReference>
<dbReference type="InterPro" id="IPR027608">
    <property type="entry name" value="Spiro_SPASM"/>
</dbReference>
<dbReference type="Gene3D" id="3.20.20.70">
    <property type="entry name" value="Aldolase class I"/>
    <property type="match status" value="1"/>
</dbReference>
<dbReference type="EMBL" id="CP061839">
    <property type="protein sequence ID" value="QOW60020.1"/>
    <property type="molecule type" value="Genomic_DNA"/>
</dbReference>
<dbReference type="InterPro" id="IPR050377">
    <property type="entry name" value="Radical_SAM_PqqE_MftC-like"/>
</dbReference>
<name>A0A7S7AVB4_9SPIR</name>
<dbReference type="NCBIfam" id="TIGR04321">
    <property type="entry name" value="spiroSPASM"/>
    <property type="match status" value="1"/>
</dbReference>
<dbReference type="Proteomes" id="UP000593915">
    <property type="component" value="Chromosome"/>
</dbReference>
<dbReference type="InterPro" id="IPR058240">
    <property type="entry name" value="rSAM_sf"/>
</dbReference>
<reference evidence="2 3" key="1">
    <citation type="submission" date="2020-09" db="EMBL/GenBank/DDBJ databases">
        <title>Characterization of Treponema spp. from bovine digital dermatitis in Korea.</title>
        <authorList>
            <person name="Espiritu H.M."/>
            <person name="Cho Y.I."/>
            <person name="Mamuad L."/>
        </authorList>
    </citation>
    <scope>NUCLEOTIDE SEQUENCE [LARGE SCALE GENOMIC DNA]</scope>
    <source>
        <strain evidence="2 3">KS1</strain>
    </source>
</reference>
<dbReference type="InterPro" id="IPR013785">
    <property type="entry name" value="Aldolase_TIM"/>
</dbReference>
<evidence type="ECO:0000313" key="3">
    <source>
        <dbReference type="Proteomes" id="UP000593915"/>
    </source>
</evidence>
<accession>A0A7S7AVB4</accession>
<protein>
    <submittedName>
        <fullName evidence="2">Spiro-SPASM protein</fullName>
    </submittedName>
</protein>
<feature type="domain" description="4Fe4S-binding SPASM" evidence="1">
    <location>
        <begin position="451"/>
        <end position="513"/>
    </location>
</feature>
<proteinExistence type="predicted"/>
<dbReference type="RefSeq" id="WP_194075632.1">
    <property type="nucleotide sequence ID" value="NZ_CP061839.1"/>
</dbReference>
<organism evidence="2 3">
    <name type="scientific">Treponema pedis</name>
    <dbReference type="NCBI Taxonomy" id="409322"/>
    <lineage>
        <taxon>Bacteria</taxon>
        <taxon>Pseudomonadati</taxon>
        <taxon>Spirochaetota</taxon>
        <taxon>Spirochaetia</taxon>
        <taxon>Spirochaetales</taxon>
        <taxon>Treponemataceae</taxon>
        <taxon>Treponema</taxon>
    </lineage>
</organism>
<evidence type="ECO:0000259" key="1">
    <source>
        <dbReference type="Pfam" id="PF13186"/>
    </source>
</evidence>
<evidence type="ECO:0000313" key="2">
    <source>
        <dbReference type="EMBL" id="QOW60020.1"/>
    </source>
</evidence>
<gene>
    <name evidence="2" type="ORF">IFE08_09175</name>
</gene>
<dbReference type="AlphaFoldDB" id="A0A7S7AVB4"/>